<keyword evidence="4" id="KW-1185">Reference proteome</keyword>
<evidence type="ECO:0000256" key="1">
    <source>
        <dbReference type="SAM" id="MobiDB-lite"/>
    </source>
</evidence>
<comment type="caution">
    <text evidence="3">The sequence shown here is derived from an EMBL/GenBank/DDBJ whole genome shotgun (WGS) entry which is preliminary data.</text>
</comment>
<feature type="compositionally biased region" description="Basic and acidic residues" evidence="1">
    <location>
        <begin position="280"/>
        <end position="296"/>
    </location>
</feature>
<dbReference type="AlphaFoldDB" id="A0A1Y1ULS2"/>
<sequence>MLQPGDIWYIVGAGSFCGLVLIILIIVWIRVWVKSRAKSRRLQEPNPANERTLDNLHSPLMQNATMPGMAKRLSYEEKDPYAYNDQSQVQPSLTYDQSEQKPAYYYEHPNLSNPELFGQPMVPADQQNHMAVVDHQSYSQHSHNPYASPYDAPLPSSSHDHSSYEYDYNSSQDHHHPAQLAVDPQHQQPYFSPTEYATPDSYHSPGSDYHLMTPQYPDPGMRRIESPASSVSDPYTAMPSGVTSGRTSVHPAYPPPARSPVKSPRGARAELNDTPNSQKRFMERYGRHPPVPDRPHGLTHYASGMQSQEDYDGRDDYRDDYRASSSNDHSSRLHVVNDPYLYGIPSSEGPTNPYSPRRLYG</sequence>
<feature type="transmembrane region" description="Helical" evidence="2">
    <location>
        <begin position="6"/>
        <end position="33"/>
    </location>
</feature>
<dbReference type="InParanoid" id="A0A1Y1ULS2"/>
<dbReference type="GeneID" id="33554242"/>
<organism evidence="3 4">
    <name type="scientific">Kockovaella imperatae</name>
    <dbReference type="NCBI Taxonomy" id="4999"/>
    <lineage>
        <taxon>Eukaryota</taxon>
        <taxon>Fungi</taxon>
        <taxon>Dikarya</taxon>
        <taxon>Basidiomycota</taxon>
        <taxon>Agaricomycotina</taxon>
        <taxon>Tremellomycetes</taxon>
        <taxon>Tremellales</taxon>
        <taxon>Cuniculitremaceae</taxon>
        <taxon>Kockovaella</taxon>
    </lineage>
</organism>
<feature type="compositionally biased region" description="Polar residues" evidence="1">
    <location>
        <begin position="136"/>
        <end position="145"/>
    </location>
</feature>
<gene>
    <name evidence="3" type="ORF">BD324DRAFT_303499</name>
</gene>
<name>A0A1Y1ULS2_9TREE</name>
<evidence type="ECO:0000313" key="3">
    <source>
        <dbReference type="EMBL" id="ORX39000.1"/>
    </source>
</evidence>
<accession>A0A1Y1ULS2</accession>
<feature type="region of interest" description="Disordered" evidence="1">
    <location>
        <begin position="134"/>
        <end position="176"/>
    </location>
</feature>
<keyword evidence="2" id="KW-0812">Transmembrane</keyword>
<dbReference type="RefSeq" id="XP_021872863.1">
    <property type="nucleotide sequence ID" value="XM_022012434.1"/>
</dbReference>
<keyword evidence="2" id="KW-1133">Transmembrane helix</keyword>
<evidence type="ECO:0000256" key="2">
    <source>
        <dbReference type="SAM" id="Phobius"/>
    </source>
</evidence>
<keyword evidence="2" id="KW-0472">Membrane</keyword>
<dbReference type="Proteomes" id="UP000193218">
    <property type="component" value="Unassembled WGS sequence"/>
</dbReference>
<evidence type="ECO:0000313" key="4">
    <source>
        <dbReference type="Proteomes" id="UP000193218"/>
    </source>
</evidence>
<reference evidence="3 4" key="1">
    <citation type="submission" date="2017-03" db="EMBL/GenBank/DDBJ databases">
        <title>Widespread Adenine N6-methylation of Active Genes in Fungi.</title>
        <authorList>
            <consortium name="DOE Joint Genome Institute"/>
            <person name="Mondo S.J."/>
            <person name="Dannebaum R.O."/>
            <person name="Kuo R.C."/>
            <person name="Louie K.B."/>
            <person name="Bewick A.J."/>
            <person name="Labutti K."/>
            <person name="Haridas S."/>
            <person name="Kuo A."/>
            <person name="Salamov A."/>
            <person name="Ahrendt S.R."/>
            <person name="Lau R."/>
            <person name="Bowen B.P."/>
            <person name="Lipzen A."/>
            <person name="Sullivan W."/>
            <person name="Andreopoulos W.B."/>
            <person name="Clum A."/>
            <person name="Lindquist E."/>
            <person name="Daum C."/>
            <person name="Northen T.R."/>
            <person name="Ramamoorthy G."/>
            <person name="Schmitz R.J."/>
            <person name="Gryganskyi A."/>
            <person name="Culley D."/>
            <person name="Magnuson J."/>
            <person name="James T.Y."/>
            <person name="O'Malley M.A."/>
            <person name="Stajich J.E."/>
            <person name="Spatafora J.W."/>
            <person name="Visel A."/>
            <person name="Grigoriev I.V."/>
        </authorList>
    </citation>
    <scope>NUCLEOTIDE SEQUENCE [LARGE SCALE GENOMIC DNA]</scope>
    <source>
        <strain evidence="3 4">NRRL Y-17943</strain>
    </source>
</reference>
<dbReference type="EMBL" id="NBSH01000003">
    <property type="protein sequence ID" value="ORX39000.1"/>
    <property type="molecule type" value="Genomic_DNA"/>
</dbReference>
<protein>
    <submittedName>
        <fullName evidence="3">Uncharacterized protein</fullName>
    </submittedName>
</protein>
<proteinExistence type="predicted"/>
<feature type="region of interest" description="Disordered" evidence="1">
    <location>
        <begin position="189"/>
        <end position="361"/>
    </location>
</feature>